<feature type="compositionally biased region" description="Basic and acidic residues" evidence="1">
    <location>
        <begin position="42"/>
        <end position="65"/>
    </location>
</feature>
<reference evidence="2" key="2">
    <citation type="journal article" date="2023" name="IMA Fungus">
        <title>Comparative genomic study of the Penicillium genus elucidates a diverse pangenome and 15 lateral gene transfer events.</title>
        <authorList>
            <person name="Petersen C."/>
            <person name="Sorensen T."/>
            <person name="Nielsen M.R."/>
            <person name="Sondergaard T.E."/>
            <person name="Sorensen J.L."/>
            <person name="Fitzpatrick D.A."/>
            <person name="Frisvad J.C."/>
            <person name="Nielsen K.L."/>
        </authorList>
    </citation>
    <scope>NUCLEOTIDE SEQUENCE</scope>
    <source>
        <strain evidence="2">IBT 30728</strain>
    </source>
</reference>
<comment type="caution">
    <text evidence="2">The sequence shown here is derived from an EMBL/GenBank/DDBJ whole genome shotgun (WGS) entry which is preliminary data.</text>
</comment>
<evidence type="ECO:0000313" key="2">
    <source>
        <dbReference type="EMBL" id="KAJ5496057.1"/>
    </source>
</evidence>
<organism evidence="2 3">
    <name type="scientific">Penicillium diatomitis</name>
    <dbReference type="NCBI Taxonomy" id="2819901"/>
    <lineage>
        <taxon>Eukaryota</taxon>
        <taxon>Fungi</taxon>
        <taxon>Dikarya</taxon>
        <taxon>Ascomycota</taxon>
        <taxon>Pezizomycotina</taxon>
        <taxon>Eurotiomycetes</taxon>
        <taxon>Eurotiomycetidae</taxon>
        <taxon>Eurotiales</taxon>
        <taxon>Aspergillaceae</taxon>
        <taxon>Penicillium</taxon>
    </lineage>
</organism>
<reference evidence="2" key="1">
    <citation type="submission" date="2022-12" db="EMBL/GenBank/DDBJ databases">
        <authorList>
            <person name="Petersen C."/>
        </authorList>
    </citation>
    <scope>NUCLEOTIDE SEQUENCE</scope>
    <source>
        <strain evidence="2">IBT 30728</strain>
    </source>
</reference>
<dbReference type="RefSeq" id="XP_056795070.1">
    <property type="nucleotide sequence ID" value="XM_056930777.1"/>
</dbReference>
<accession>A0A9X0C2X4</accession>
<evidence type="ECO:0000313" key="3">
    <source>
        <dbReference type="Proteomes" id="UP001148312"/>
    </source>
</evidence>
<gene>
    <name evidence="2" type="ORF">N7539_001173</name>
</gene>
<name>A0A9X0C2X4_9EURO</name>
<dbReference type="Proteomes" id="UP001148312">
    <property type="component" value="Unassembled WGS sequence"/>
</dbReference>
<dbReference type="AlphaFoldDB" id="A0A9X0C2X4"/>
<dbReference type="GeneID" id="81621026"/>
<feature type="region of interest" description="Disordered" evidence="1">
    <location>
        <begin position="1"/>
        <end position="75"/>
    </location>
</feature>
<keyword evidence="3" id="KW-1185">Reference proteome</keyword>
<proteinExistence type="predicted"/>
<protein>
    <submittedName>
        <fullName evidence="2">Uncharacterized protein</fullName>
    </submittedName>
</protein>
<sequence>MTPCACHADQADVPLTERGRGSPATFTEHAPERGTGAYADADADKIGIDQVAQKDEQGKTRHEEDSQLMVKRRKR</sequence>
<evidence type="ECO:0000256" key="1">
    <source>
        <dbReference type="SAM" id="MobiDB-lite"/>
    </source>
</evidence>
<dbReference type="EMBL" id="JAPWDQ010000001">
    <property type="protein sequence ID" value="KAJ5496057.1"/>
    <property type="molecule type" value="Genomic_DNA"/>
</dbReference>